<proteinExistence type="inferred from homology"/>
<feature type="domain" description="N-acetyltransferase" evidence="5">
    <location>
        <begin position="24"/>
        <end position="188"/>
    </location>
</feature>
<feature type="active site" description="Proton donor" evidence="4">
    <location>
        <position position="149"/>
    </location>
</feature>
<dbReference type="SUPFAM" id="SSF55718">
    <property type="entry name" value="SCP-like"/>
    <property type="match status" value="1"/>
</dbReference>
<dbReference type="EMBL" id="BAABCP010000001">
    <property type="protein sequence ID" value="GAA3926772.1"/>
    <property type="molecule type" value="Genomic_DNA"/>
</dbReference>
<comment type="subunit">
    <text evidence="4">Homohexamer; trimer of dimers.</text>
</comment>
<gene>
    <name evidence="6" type="ORF">GCM10022383_02360</name>
</gene>
<dbReference type="InterPro" id="IPR000182">
    <property type="entry name" value="GNAT_dom"/>
</dbReference>
<comment type="similarity">
    <text evidence="1 4">Belongs to the acetyltransferase Eis family.</text>
</comment>
<feature type="active site" description="Proton acceptor; via carboxylate" evidence="4">
    <location>
        <position position="430"/>
    </location>
</feature>
<dbReference type="Gene3D" id="3.30.1050.10">
    <property type="entry name" value="SCP2 sterol-binding domain"/>
    <property type="match status" value="1"/>
</dbReference>
<feature type="binding site" evidence="4">
    <location>
        <begin position="116"/>
        <end position="121"/>
    </location>
    <ligand>
        <name>acetyl-CoA</name>
        <dbReference type="ChEBI" id="CHEBI:57288"/>
    </ligand>
</feature>
<accession>A0ABP7MNX7</accession>
<sequence>MSAAEDRTVPVDPESFRRLAERGLTYRLIDTSSDADVEGFLRADARGFLEPDPSVEAVAQRREMIRERRSIGVFDDAADGWPIGTVSSWVAPLTVPGGEVPLWAISAVTVAGTHRRRGIARALLEGELRTAASGGVPVAGLTVSEATIYGRYGFGSAVPVARFTVDTRRAGWAGPTPRARVVYADRRTVADDLSALQEQSRPVRSGQIPGWPQRWVQLAGLQDGDGDGAAVRGVRCIDADGTVCGAMTYTLVEVPGTFRFEMRIRVLVSTTDDALRALWRFVVQHDLVDRAVVDLRPVDDPLPWLVVDQRAVTVEVHDHGWLRILDVRAALQARRFRAPLDAVLRVRDPLGFAEGTWRVQVGDDGRATVTATDAEPQAVLAVSALSAVYAGGESLSRLAAAGLIDGDEVTIAALGHAFSTDPAPLLGIWY</sequence>
<organism evidence="6 7">
    <name type="scientific">Microbacterium soli</name>
    <dbReference type="NCBI Taxonomy" id="446075"/>
    <lineage>
        <taxon>Bacteria</taxon>
        <taxon>Bacillati</taxon>
        <taxon>Actinomycetota</taxon>
        <taxon>Actinomycetes</taxon>
        <taxon>Micrococcales</taxon>
        <taxon>Microbacteriaceae</taxon>
        <taxon>Microbacterium</taxon>
    </lineage>
</organism>
<evidence type="ECO:0000256" key="3">
    <source>
        <dbReference type="ARBA" id="ARBA00023315"/>
    </source>
</evidence>
<dbReference type="PANTHER" id="PTHR37817">
    <property type="entry name" value="N-ACETYLTRANSFERASE EIS"/>
    <property type="match status" value="1"/>
</dbReference>
<evidence type="ECO:0000256" key="1">
    <source>
        <dbReference type="ARBA" id="ARBA00009213"/>
    </source>
</evidence>
<evidence type="ECO:0000313" key="6">
    <source>
        <dbReference type="EMBL" id="GAA3926772.1"/>
    </source>
</evidence>
<keyword evidence="3 4" id="KW-0012">Acyltransferase</keyword>
<evidence type="ECO:0000313" key="7">
    <source>
        <dbReference type="Proteomes" id="UP001501591"/>
    </source>
</evidence>
<dbReference type="PROSITE" id="PS51186">
    <property type="entry name" value="GNAT"/>
    <property type="match status" value="1"/>
</dbReference>
<reference evidence="7" key="1">
    <citation type="journal article" date="2019" name="Int. J. Syst. Evol. Microbiol.">
        <title>The Global Catalogue of Microorganisms (GCM) 10K type strain sequencing project: providing services to taxonomists for standard genome sequencing and annotation.</title>
        <authorList>
            <consortium name="The Broad Institute Genomics Platform"/>
            <consortium name="The Broad Institute Genome Sequencing Center for Infectious Disease"/>
            <person name="Wu L."/>
            <person name="Ma J."/>
        </authorList>
    </citation>
    <scope>NUCLEOTIDE SEQUENCE [LARGE SCALE GENOMIC DNA]</scope>
    <source>
        <strain evidence="7">JCM 17024</strain>
    </source>
</reference>
<feature type="binding site" evidence="4">
    <location>
        <begin position="108"/>
        <end position="110"/>
    </location>
    <ligand>
        <name>acetyl-CoA</name>
        <dbReference type="ChEBI" id="CHEBI:57288"/>
    </ligand>
</feature>
<dbReference type="Proteomes" id="UP001501591">
    <property type="component" value="Unassembled WGS sequence"/>
</dbReference>
<dbReference type="InterPro" id="IPR022902">
    <property type="entry name" value="NAcTrfase_Eis"/>
</dbReference>
<feature type="binding site" evidence="4">
    <location>
        <begin position="144"/>
        <end position="145"/>
    </location>
    <ligand>
        <name>acetyl-CoA</name>
        <dbReference type="ChEBI" id="CHEBI:57288"/>
    </ligand>
</feature>
<keyword evidence="7" id="KW-1185">Reference proteome</keyword>
<evidence type="ECO:0000256" key="2">
    <source>
        <dbReference type="ARBA" id="ARBA00022679"/>
    </source>
</evidence>
<comment type="caution">
    <text evidence="6">The sequence shown here is derived from an EMBL/GenBank/DDBJ whole genome shotgun (WGS) entry which is preliminary data.</text>
</comment>
<dbReference type="InterPro" id="IPR041380">
    <property type="entry name" value="Acetyltransf_17"/>
</dbReference>
<protein>
    <submittedName>
        <fullName evidence="6">GNAT family N-acetyltransferase</fullName>
    </submittedName>
</protein>
<dbReference type="HAMAP" id="MF_01812">
    <property type="entry name" value="Eis"/>
    <property type="match status" value="1"/>
</dbReference>
<dbReference type="Pfam" id="PF13527">
    <property type="entry name" value="Acetyltransf_9"/>
    <property type="match status" value="1"/>
</dbReference>
<dbReference type="RefSeq" id="WP_344817664.1">
    <property type="nucleotide sequence ID" value="NZ_BAABCP010000001.1"/>
</dbReference>
<dbReference type="InterPro" id="IPR025559">
    <property type="entry name" value="Eis_dom"/>
</dbReference>
<dbReference type="InterPro" id="IPR016181">
    <property type="entry name" value="Acyl_CoA_acyltransferase"/>
</dbReference>
<dbReference type="Pfam" id="PF13530">
    <property type="entry name" value="SCP2_2"/>
    <property type="match status" value="1"/>
</dbReference>
<dbReference type="InterPro" id="IPR036527">
    <property type="entry name" value="SCP2_sterol-bd_dom_sf"/>
</dbReference>
<dbReference type="Pfam" id="PF17668">
    <property type="entry name" value="Acetyltransf_17"/>
    <property type="match status" value="1"/>
</dbReference>
<keyword evidence="2 4" id="KW-0808">Transferase</keyword>
<dbReference type="InterPro" id="IPR051554">
    <property type="entry name" value="Acetyltransferase_Eis"/>
</dbReference>
<evidence type="ECO:0000259" key="5">
    <source>
        <dbReference type="PROSITE" id="PS51186"/>
    </source>
</evidence>
<dbReference type="CDD" id="cd04301">
    <property type="entry name" value="NAT_SF"/>
    <property type="match status" value="1"/>
</dbReference>
<dbReference type="Gene3D" id="3.40.630.30">
    <property type="match status" value="2"/>
</dbReference>
<dbReference type="SUPFAM" id="SSF55729">
    <property type="entry name" value="Acyl-CoA N-acyltransferases (Nat)"/>
    <property type="match status" value="1"/>
</dbReference>
<evidence type="ECO:0000256" key="4">
    <source>
        <dbReference type="HAMAP-Rule" id="MF_01812"/>
    </source>
</evidence>
<dbReference type="PANTHER" id="PTHR37817:SF1">
    <property type="entry name" value="N-ACETYLTRANSFERASE EIS"/>
    <property type="match status" value="1"/>
</dbReference>
<name>A0ABP7MNX7_9MICO</name>